<evidence type="ECO:0000313" key="1">
    <source>
        <dbReference type="EMBL" id="JAD87113.1"/>
    </source>
</evidence>
<accession>A0A0A9DKD5</accession>
<name>A0A0A9DKD5_ARUDO</name>
<reference evidence="1" key="2">
    <citation type="journal article" date="2015" name="Data Brief">
        <title>Shoot transcriptome of the giant reed, Arundo donax.</title>
        <authorList>
            <person name="Barrero R.A."/>
            <person name="Guerrero F.D."/>
            <person name="Moolhuijzen P."/>
            <person name="Goolsby J.A."/>
            <person name="Tidwell J."/>
            <person name="Bellgard S.E."/>
            <person name="Bellgard M.I."/>
        </authorList>
    </citation>
    <scope>NUCLEOTIDE SEQUENCE</scope>
    <source>
        <tissue evidence="1">Shoot tissue taken approximately 20 cm above the soil surface</tissue>
    </source>
</reference>
<dbReference type="EMBL" id="GBRH01210782">
    <property type="protein sequence ID" value="JAD87113.1"/>
    <property type="molecule type" value="Transcribed_RNA"/>
</dbReference>
<proteinExistence type="predicted"/>
<dbReference type="AlphaFoldDB" id="A0A0A9DKD5"/>
<protein>
    <submittedName>
        <fullName evidence="1">Uncharacterized protein</fullName>
    </submittedName>
</protein>
<sequence length="53" mass="6008">MTRRVGAGCCARRGLVELLGGSVLCCRERRTEGGAAGAWTRWRKKRDWWLDLS</sequence>
<reference evidence="1" key="1">
    <citation type="submission" date="2014-09" db="EMBL/GenBank/DDBJ databases">
        <authorList>
            <person name="Magalhaes I.L.F."/>
            <person name="Oliveira U."/>
            <person name="Santos F.R."/>
            <person name="Vidigal T.H.D.A."/>
            <person name="Brescovit A.D."/>
            <person name="Santos A.J."/>
        </authorList>
    </citation>
    <scope>NUCLEOTIDE SEQUENCE</scope>
    <source>
        <tissue evidence="1">Shoot tissue taken approximately 20 cm above the soil surface</tissue>
    </source>
</reference>
<organism evidence="1">
    <name type="scientific">Arundo donax</name>
    <name type="common">Giant reed</name>
    <name type="synonym">Donax arundinaceus</name>
    <dbReference type="NCBI Taxonomy" id="35708"/>
    <lineage>
        <taxon>Eukaryota</taxon>
        <taxon>Viridiplantae</taxon>
        <taxon>Streptophyta</taxon>
        <taxon>Embryophyta</taxon>
        <taxon>Tracheophyta</taxon>
        <taxon>Spermatophyta</taxon>
        <taxon>Magnoliopsida</taxon>
        <taxon>Liliopsida</taxon>
        <taxon>Poales</taxon>
        <taxon>Poaceae</taxon>
        <taxon>PACMAD clade</taxon>
        <taxon>Arundinoideae</taxon>
        <taxon>Arundineae</taxon>
        <taxon>Arundo</taxon>
    </lineage>
</organism>